<protein>
    <submittedName>
        <fullName evidence="2">Uncharacterized protein</fullName>
    </submittedName>
</protein>
<accession>A0A345Y6U4</accession>
<dbReference type="AlphaFoldDB" id="A0A345Y6U4"/>
<feature type="compositionally biased region" description="Basic residues" evidence="1">
    <location>
        <begin position="1"/>
        <end position="10"/>
    </location>
</feature>
<sequence>MNRTQRRSAARTKPAMPPRRRYTGPNRPTLAEVHQVFAPIDWMFDEMRQGEVSEMSGVAAMRDVERNWYQIGPALAGWIDCWQRLDRRFSLGLDLTPLCELGRKLDDGELMTMAEIDAAYAVINRCRELYRQMDVYEVKTVVRTTEIVIALEEAGARMKG</sequence>
<proteinExistence type="predicted"/>
<dbReference type="RefSeq" id="WP_115433578.1">
    <property type="nucleotide sequence ID" value="NZ_CP031337.1"/>
</dbReference>
<dbReference type="EMBL" id="CP031337">
    <property type="protein sequence ID" value="AXK39646.1"/>
    <property type="molecule type" value="Genomic_DNA"/>
</dbReference>
<feature type="region of interest" description="Disordered" evidence="1">
    <location>
        <begin position="1"/>
        <end position="26"/>
    </location>
</feature>
<dbReference type="Proteomes" id="UP000254537">
    <property type="component" value="Chromosome"/>
</dbReference>
<dbReference type="KEGG" id="ccah:DWG20_09420"/>
<evidence type="ECO:0000313" key="2">
    <source>
        <dbReference type="EMBL" id="AXK39646.1"/>
    </source>
</evidence>
<reference evidence="2 3" key="1">
    <citation type="submission" date="2018-07" db="EMBL/GenBank/DDBJ databases">
        <title>Crenobacter cavernae sp. nov., isolated from a karst cave.</title>
        <authorList>
            <person name="Zhu H."/>
        </authorList>
    </citation>
    <scope>NUCLEOTIDE SEQUENCE [LARGE SCALE GENOMIC DNA]</scope>
    <source>
        <strain evidence="2 3">K1W11S-77</strain>
    </source>
</reference>
<dbReference type="OrthoDB" id="8775977at2"/>
<evidence type="ECO:0000256" key="1">
    <source>
        <dbReference type="SAM" id="MobiDB-lite"/>
    </source>
</evidence>
<name>A0A345Y6U4_9NEIS</name>
<organism evidence="2 3">
    <name type="scientific">Crenobacter cavernae</name>
    <dbReference type="NCBI Taxonomy" id="2290923"/>
    <lineage>
        <taxon>Bacteria</taxon>
        <taxon>Pseudomonadati</taxon>
        <taxon>Pseudomonadota</taxon>
        <taxon>Betaproteobacteria</taxon>
        <taxon>Neisseriales</taxon>
        <taxon>Neisseriaceae</taxon>
        <taxon>Crenobacter</taxon>
    </lineage>
</organism>
<gene>
    <name evidence="2" type="ORF">DWG20_09420</name>
</gene>
<evidence type="ECO:0000313" key="3">
    <source>
        <dbReference type="Proteomes" id="UP000254537"/>
    </source>
</evidence>